<dbReference type="AlphaFoldDB" id="A0A9W6PTE5"/>
<evidence type="ECO:0000256" key="2">
    <source>
        <dbReference type="SAM" id="MobiDB-lite"/>
    </source>
</evidence>
<organism evidence="3 4">
    <name type="scientific">Actinomadura rubrobrunea</name>
    <dbReference type="NCBI Taxonomy" id="115335"/>
    <lineage>
        <taxon>Bacteria</taxon>
        <taxon>Bacillati</taxon>
        <taxon>Actinomycetota</taxon>
        <taxon>Actinomycetes</taxon>
        <taxon>Streptosporangiales</taxon>
        <taxon>Thermomonosporaceae</taxon>
        <taxon>Actinomadura</taxon>
    </lineage>
</organism>
<keyword evidence="1" id="KW-0175">Coiled coil</keyword>
<dbReference type="RefSeq" id="WP_067915258.1">
    <property type="nucleotide sequence ID" value="NZ_BSRZ01000002.1"/>
</dbReference>
<evidence type="ECO:0000313" key="4">
    <source>
        <dbReference type="Proteomes" id="UP001165124"/>
    </source>
</evidence>
<evidence type="ECO:0000256" key="1">
    <source>
        <dbReference type="SAM" id="Coils"/>
    </source>
</evidence>
<comment type="caution">
    <text evidence="3">The sequence shown here is derived from an EMBL/GenBank/DDBJ whole genome shotgun (WGS) entry which is preliminary data.</text>
</comment>
<reference evidence="3" key="1">
    <citation type="submission" date="2023-02" db="EMBL/GenBank/DDBJ databases">
        <title>Actinomadura rubrobrunea NBRC 14622.</title>
        <authorList>
            <person name="Ichikawa N."/>
            <person name="Sato H."/>
            <person name="Tonouchi N."/>
        </authorList>
    </citation>
    <scope>NUCLEOTIDE SEQUENCE</scope>
    <source>
        <strain evidence="3">NBRC 14622</strain>
    </source>
</reference>
<dbReference type="Proteomes" id="UP001165124">
    <property type="component" value="Unassembled WGS sequence"/>
</dbReference>
<gene>
    <name evidence="3" type="ORF">Arub01_15740</name>
</gene>
<feature type="coiled-coil region" evidence="1">
    <location>
        <begin position="36"/>
        <end position="70"/>
    </location>
</feature>
<evidence type="ECO:0000313" key="3">
    <source>
        <dbReference type="EMBL" id="GLW63330.1"/>
    </source>
</evidence>
<dbReference type="SUPFAM" id="SSF57997">
    <property type="entry name" value="Tropomyosin"/>
    <property type="match status" value="1"/>
</dbReference>
<feature type="region of interest" description="Disordered" evidence="2">
    <location>
        <begin position="156"/>
        <end position="182"/>
    </location>
</feature>
<sequence length="182" mass="20755">MAVVPGLVRHVVAEAEHRLRQGLDLVARLGPDRPRWEEYEERLRRMEQSLDAQRAELRSLRSDLDSLVAQLNDRVLPRLDERMDDTERDLAAVASGVFRQGRDSAADRTRLETVEQRVGDLRARLSRVEQRVGLWRDLQSNLARLGEDLDALRTRLTSDDDAVGGETRPLTARPRADRKTAS</sequence>
<dbReference type="EMBL" id="BSRZ01000002">
    <property type="protein sequence ID" value="GLW63330.1"/>
    <property type="molecule type" value="Genomic_DNA"/>
</dbReference>
<keyword evidence="4" id="KW-1185">Reference proteome</keyword>
<dbReference type="Gene3D" id="1.20.5.340">
    <property type="match status" value="1"/>
</dbReference>
<protein>
    <submittedName>
        <fullName evidence="3">Uncharacterized protein</fullName>
    </submittedName>
</protein>
<name>A0A9W6PTE5_9ACTN</name>
<accession>A0A9W6PTE5</accession>
<proteinExistence type="predicted"/>